<evidence type="ECO:0000313" key="12">
    <source>
        <dbReference type="EMBL" id="QLH55676.1"/>
    </source>
</evidence>
<name>A0A7D5SIW6_PLUXY</name>
<dbReference type="GO" id="GO:0140359">
    <property type="term" value="F:ABC-type transporter activity"/>
    <property type="evidence" value="ECO:0007669"/>
    <property type="project" value="InterPro"/>
</dbReference>
<dbReference type="PROSITE" id="PS50929">
    <property type="entry name" value="ABC_TM1F"/>
    <property type="match status" value="2"/>
</dbReference>
<dbReference type="GO" id="GO:0016020">
    <property type="term" value="C:membrane"/>
    <property type="evidence" value="ECO:0007669"/>
    <property type="project" value="UniProtKB-SubCell"/>
</dbReference>
<proteinExistence type="evidence at transcript level"/>
<accession>A0A7D5SIW6</accession>
<dbReference type="InterPro" id="IPR011527">
    <property type="entry name" value="ABC1_TM_dom"/>
</dbReference>
<dbReference type="InterPro" id="IPR027417">
    <property type="entry name" value="P-loop_NTPase"/>
</dbReference>
<feature type="transmembrane region" description="Helical" evidence="9">
    <location>
        <begin position="476"/>
        <end position="498"/>
    </location>
</feature>
<dbReference type="CDD" id="cd18579">
    <property type="entry name" value="ABC_6TM_ABCC_D1"/>
    <property type="match status" value="1"/>
</dbReference>
<feature type="transmembrane region" description="Helical" evidence="9">
    <location>
        <begin position="758"/>
        <end position="781"/>
    </location>
</feature>
<evidence type="ECO:0000256" key="8">
    <source>
        <dbReference type="ARBA" id="ARBA00023136"/>
    </source>
</evidence>
<dbReference type="SMART" id="SM00382">
    <property type="entry name" value="AAA"/>
    <property type="match status" value="1"/>
</dbReference>
<dbReference type="AlphaFoldDB" id="A0A7D5SIW6"/>
<dbReference type="Pfam" id="PF00005">
    <property type="entry name" value="ABC_tran"/>
    <property type="match status" value="2"/>
</dbReference>
<evidence type="ECO:0000256" key="5">
    <source>
        <dbReference type="ARBA" id="ARBA00022741"/>
    </source>
</evidence>
<feature type="domain" description="ABC transporter" evidence="10">
    <location>
        <begin position="826"/>
        <end position="1055"/>
    </location>
</feature>
<evidence type="ECO:0000256" key="7">
    <source>
        <dbReference type="ARBA" id="ARBA00022989"/>
    </source>
</evidence>
<feature type="domain" description="ABC transmembrane type-1" evidence="11">
    <location>
        <begin position="490"/>
        <end position="789"/>
    </location>
</feature>
<dbReference type="PANTHER" id="PTHR24223">
    <property type="entry name" value="ATP-BINDING CASSETTE SUB-FAMILY C"/>
    <property type="match status" value="1"/>
</dbReference>
<dbReference type="GO" id="GO:0016887">
    <property type="term" value="F:ATP hydrolysis activity"/>
    <property type="evidence" value="ECO:0007669"/>
    <property type="project" value="InterPro"/>
</dbReference>
<dbReference type="InterPro" id="IPR044746">
    <property type="entry name" value="ABCC_6TM_D1"/>
</dbReference>
<organism evidence="12">
    <name type="scientific">Plutella xylostella</name>
    <name type="common">Diamondback moth</name>
    <name type="synonym">Plutella maculipennis</name>
    <dbReference type="NCBI Taxonomy" id="51655"/>
    <lineage>
        <taxon>Eukaryota</taxon>
        <taxon>Metazoa</taxon>
        <taxon>Ecdysozoa</taxon>
        <taxon>Arthropoda</taxon>
        <taxon>Hexapoda</taxon>
        <taxon>Insecta</taxon>
        <taxon>Pterygota</taxon>
        <taxon>Neoptera</taxon>
        <taxon>Endopterygota</taxon>
        <taxon>Lepidoptera</taxon>
        <taxon>Glossata</taxon>
        <taxon>Ditrysia</taxon>
        <taxon>Yponomeutoidea</taxon>
        <taxon>Plutellidae</taxon>
        <taxon>Plutella</taxon>
    </lineage>
</organism>
<dbReference type="CDD" id="cd18580">
    <property type="entry name" value="ABC_6TM_ABCC_D2"/>
    <property type="match status" value="1"/>
</dbReference>
<feature type="transmembrane region" description="Helical" evidence="9">
    <location>
        <begin position="138"/>
        <end position="155"/>
    </location>
</feature>
<protein>
    <submittedName>
        <fullName evidence="12">Mutant ABCC2_R5 protein</fullName>
    </submittedName>
</protein>
<dbReference type="EMBL" id="MN652070">
    <property type="protein sequence ID" value="QLH55676.1"/>
    <property type="molecule type" value="mRNA"/>
</dbReference>
<dbReference type="PROSITE" id="PS00211">
    <property type="entry name" value="ABC_TRANSPORTER_1"/>
    <property type="match status" value="2"/>
</dbReference>
<sequence>MENGSGARKESEEKKEVKKGKPNVLSRLFMCWVCPVLVGGNRRDVEERDLIPPPSAKYKSESLGDKFERYWLEELGLATQRGVAPSLWRALRRAFWLSYMPGALLLLGNAIPRTIQPLLFTRLLSYWSADSTMTRLEAGYWAMGMLLCNFLAMVCHHHNTLFVGRFGMKVRIACCSLLYRKLLRLNQRSLQSTAAGKLVNLMSNDVARFDYAFMFLHYFWMIPLQSAAVLYFMFRAAGWAPIVGLFSVMLLILPIQAGLTKLTAVYRRETAQRTDKRIKLMSEIINGIQVCDACCLQPDFKQFPYGDLSLVGERGVSLSGGQRARINLARAVYRDADIYIFDDPLSAVDANVGRQLFEGCINGYLRGRTRVLVTHQIHFLKAADYIVILNEGAIENMGTYDDLTKLENSLLLPKQQEGSGDDSKGELAIPNAAKKPIVERGISVISVKSEDNGEARKEQIQAAEERASGNLKWEVFARYLVSVDSWAIVALTLTAMLITQGAASSTDYWLSFWTNQVDGYIQDLPDGEEPDPSLGTQTGILETGQYVYIYGALVLTIIVMSFMRLFGFVTMTMRAAANIHDLMFRNLIRATMRFFDTNPSGRVLNRFSKDMGGMDELLPRSILQAFQMYLSMASVLTLNAVSLPWTLIPTVLLLGLFIRYLKWYLNAAQSVKRLEGTTKSPVFGMIGSTLSGMSTIRSSDSQDRLIKNFDDCQNLHTSAFHTYIGGATAFGFYLDMICLVYLASILSIFILIDFADVIPVGSVGLAVSQSMVLTVLLQLAARFTSDFLAQMTAVERVLEYTKLPHEENINDGPTHPPKTWPAEGNIKFENVFLTYSLEDPPVLKNINFEIQSGWKVGVVGRTGAGKSSLISALFRLTNLDGSIKIDGIDTIGIAKQELRAKISIIPQEPVLFSATLRYNLDPFDLYSDDDIWRALEQVELKDVVPALDYKVSEGGSNFSVGQRQLLCLARAVLRSNKILVMDEATANVDPQTDALIQSTIRRQFAACTVLTIAHRLNTVMDSDRVLVMDKGEVVEFDHPYTLLSAPGSHLNFMVEETGDNMSKALYDMAKKKYFDDHPQ</sequence>
<reference evidence="12" key="1">
    <citation type="submission" date="2019-11" db="EMBL/GenBank/DDBJ databases">
        <authorList>
            <person name="Liu Z."/>
        </authorList>
    </citation>
    <scope>NUCLEOTIDE SEQUENCE</scope>
    <source>
        <strain evidence="12">Cry1S1000</strain>
        <tissue evidence="12">Midgut</tissue>
    </source>
</reference>
<dbReference type="PANTHER" id="PTHR24223:SF456">
    <property type="entry name" value="MULTIDRUG RESISTANCE-ASSOCIATED PROTEIN LETHAL(2)03659"/>
    <property type="match status" value="1"/>
</dbReference>
<dbReference type="SUPFAM" id="SSF52540">
    <property type="entry name" value="P-loop containing nucleoside triphosphate hydrolases"/>
    <property type="match status" value="2"/>
</dbReference>
<dbReference type="InterPro" id="IPR044726">
    <property type="entry name" value="ABCC_6TM_D2"/>
</dbReference>
<comment type="subcellular location">
    <subcellularLocation>
        <location evidence="1">Membrane</location>
        <topology evidence="1">Multi-pass membrane protein</topology>
    </subcellularLocation>
</comment>
<comment type="similarity">
    <text evidence="2">Belongs to the ABC transporter superfamily. ABCC family. Conjugate transporter (TC 3.A.1.208) subfamily.</text>
</comment>
<keyword evidence="4 9" id="KW-0812">Transmembrane</keyword>
<feature type="transmembrane region" description="Helical" evidence="9">
    <location>
        <begin position="730"/>
        <end position="752"/>
    </location>
</feature>
<feature type="transmembrane region" description="Helical" evidence="9">
    <location>
        <begin position="547"/>
        <end position="566"/>
    </location>
</feature>
<dbReference type="InterPro" id="IPR003593">
    <property type="entry name" value="AAA+_ATPase"/>
</dbReference>
<feature type="transmembrane region" description="Helical" evidence="9">
    <location>
        <begin position="94"/>
        <end position="115"/>
    </location>
</feature>
<dbReference type="InterPro" id="IPR017871">
    <property type="entry name" value="ABC_transporter-like_CS"/>
</dbReference>
<dbReference type="Pfam" id="PF00664">
    <property type="entry name" value="ABC_membrane"/>
    <property type="match status" value="2"/>
</dbReference>
<feature type="domain" description="ABC transporter" evidence="10">
    <location>
        <begin position="170"/>
        <end position="416"/>
    </location>
</feature>
<dbReference type="InterPro" id="IPR036640">
    <property type="entry name" value="ABC1_TM_sf"/>
</dbReference>
<evidence type="ECO:0000259" key="11">
    <source>
        <dbReference type="PROSITE" id="PS50929"/>
    </source>
</evidence>
<feature type="transmembrane region" description="Helical" evidence="9">
    <location>
        <begin position="647"/>
        <end position="665"/>
    </location>
</feature>
<evidence type="ECO:0000256" key="9">
    <source>
        <dbReference type="SAM" id="Phobius"/>
    </source>
</evidence>
<dbReference type="PROSITE" id="PS50893">
    <property type="entry name" value="ABC_TRANSPORTER_2"/>
    <property type="match status" value="2"/>
</dbReference>
<dbReference type="GO" id="GO:0005524">
    <property type="term" value="F:ATP binding"/>
    <property type="evidence" value="ECO:0007669"/>
    <property type="project" value="UniProtKB-KW"/>
</dbReference>
<dbReference type="InterPro" id="IPR050173">
    <property type="entry name" value="ABC_transporter_C-like"/>
</dbReference>
<feature type="transmembrane region" description="Helical" evidence="9">
    <location>
        <begin position="211"/>
        <end position="233"/>
    </location>
</feature>
<dbReference type="FunFam" id="3.40.50.300:FF:000163">
    <property type="entry name" value="Multidrug resistance-associated protein member 4"/>
    <property type="match status" value="1"/>
</dbReference>
<dbReference type="CDD" id="cd03244">
    <property type="entry name" value="ABCC_MRP_domain2"/>
    <property type="match status" value="1"/>
</dbReference>
<dbReference type="InterPro" id="IPR003439">
    <property type="entry name" value="ABC_transporter-like_ATP-bd"/>
</dbReference>
<dbReference type="SUPFAM" id="SSF90123">
    <property type="entry name" value="ABC transporter transmembrane region"/>
    <property type="match status" value="2"/>
</dbReference>
<keyword evidence="8 9" id="KW-0472">Membrane</keyword>
<feature type="transmembrane region" description="Helical" evidence="9">
    <location>
        <begin position="239"/>
        <end position="259"/>
    </location>
</feature>
<evidence type="ECO:0000256" key="6">
    <source>
        <dbReference type="ARBA" id="ARBA00022840"/>
    </source>
</evidence>
<dbReference type="FunFam" id="1.20.1560.10:FF:000014">
    <property type="entry name" value="Multidrug resistance-associated protein member 4"/>
    <property type="match status" value="1"/>
</dbReference>
<keyword evidence="5" id="KW-0547">Nucleotide-binding</keyword>
<dbReference type="Gene3D" id="1.20.1560.10">
    <property type="entry name" value="ABC transporter type 1, transmembrane domain"/>
    <property type="match status" value="2"/>
</dbReference>
<evidence type="ECO:0000256" key="2">
    <source>
        <dbReference type="ARBA" id="ARBA00009726"/>
    </source>
</evidence>
<feature type="domain" description="ABC transmembrane type-1" evidence="11">
    <location>
        <begin position="102"/>
        <end position="290"/>
    </location>
</feature>
<evidence type="ECO:0000259" key="10">
    <source>
        <dbReference type="PROSITE" id="PS50893"/>
    </source>
</evidence>
<evidence type="ECO:0000256" key="3">
    <source>
        <dbReference type="ARBA" id="ARBA00022448"/>
    </source>
</evidence>
<evidence type="ECO:0000256" key="1">
    <source>
        <dbReference type="ARBA" id="ARBA00004141"/>
    </source>
</evidence>
<keyword evidence="6" id="KW-0067">ATP-binding</keyword>
<keyword evidence="7 9" id="KW-1133">Transmembrane helix</keyword>
<evidence type="ECO:0000256" key="4">
    <source>
        <dbReference type="ARBA" id="ARBA00022692"/>
    </source>
</evidence>
<keyword evidence="3" id="KW-0813">Transport</keyword>
<dbReference type="Gene3D" id="3.40.50.300">
    <property type="entry name" value="P-loop containing nucleotide triphosphate hydrolases"/>
    <property type="match status" value="2"/>
</dbReference>